<evidence type="ECO:0000313" key="2">
    <source>
        <dbReference type="EMBL" id="KAK3746646.1"/>
    </source>
</evidence>
<comment type="caution">
    <text evidence="2">The sequence shown here is derived from an EMBL/GenBank/DDBJ whole genome shotgun (WGS) entry which is preliminary data.</text>
</comment>
<evidence type="ECO:0000313" key="3">
    <source>
        <dbReference type="Proteomes" id="UP001283361"/>
    </source>
</evidence>
<feature type="region of interest" description="Disordered" evidence="1">
    <location>
        <begin position="24"/>
        <end position="52"/>
    </location>
</feature>
<protein>
    <submittedName>
        <fullName evidence="2">Uncharacterized protein</fullName>
    </submittedName>
</protein>
<name>A0AAE0YHX2_9GAST</name>
<evidence type="ECO:0000256" key="1">
    <source>
        <dbReference type="SAM" id="MobiDB-lite"/>
    </source>
</evidence>
<dbReference type="EMBL" id="JAWDGP010006127">
    <property type="protein sequence ID" value="KAK3746646.1"/>
    <property type="molecule type" value="Genomic_DNA"/>
</dbReference>
<organism evidence="2 3">
    <name type="scientific">Elysia crispata</name>
    <name type="common">lettuce slug</name>
    <dbReference type="NCBI Taxonomy" id="231223"/>
    <lineage>
        <taxon>Eukaryota</taxon>
        <taxon>Metazoa</taxon>
        <taxon>Spiralia</taxon>
        <taxon>Lophotrochozoa</taxon>
        <taxon>Mollusca</taxon>
        <taxon>Gastropoda</taxon>
        <taxon>Heterobranchia</taxon>
        <taxon>Euthyneura</taxon>
        <taxon>Panpulmonata</taxon>
        <taxon>Sacoglossa</taxon>
        <taxon>Placobranchoidea</taxon>
        <taxon>Plakobranchidae</taxon>
        <taxon>Elysia</taxon>
    </lineage>
</organism>
<reference evidence="2" key="1">
    <citation type="journal article" date="2023" name="G3 (Bethesda)">
        <title>A reference genome for the long-term kleptoplast-retaining sea slug Elysia crispata morphotype clarki.</title>
        <authorList>
            <person name="Eastman K.E."/>
            <person name="Pendleton A.L."/>
            <person name="Shaikh M.A."/>
            <person name="Suttiyut T."/>
            <person name="Ogas R."/>
            <person name="Tomko P."/>
            <person name="Gavelis G."/>
            <person name="Widhalm J.R."/>
            <person name="Wisecaver J.H."/>
        </authorList>
    </citation>
    <scope>NUCLEOTIDE SEQUENCE</scope>
    <source>
        <strain evidence="2">ECLA1</strain>
    </source>
</reference>
<keyword evidence="3" id="KW-1185">Reference proteome</keyword>
<proteinExistence type="predicted"/>
<dbReference type="Proteomes" id="UP001283361">
    <property type="component" value="Unassembled WGS sequence"/>
</dbReference>
<gene>
    <name evidence="2" type="ORF">RRG08_039071</name>
</gene>
<accession>A0AAE0YHX2</accession>
<sequence>MGCGESSVSATSDVSRSVIKTMCESPGAEGQGHMKKTSVSSHKTWPIGRAGWDPPSPNSYDIVYPLPDGSTECRSFGGSLAAN</sequence>
<dbReference type="AlphaFoldDB" id="A0AAE0YHX2"/>